<dbReference type="AlphaFoldDB" id="A0A6I8SCW4"/>
<proteinExistence type="inferred from homology"/>
<dbReference type="GO" id="GO:0006801">
    <property type="term" value="P:superoxide metabolic process"/>
    <property type="evidence" value="ECO:0007669"/>
    <property type="project" value="InterPro"/>
</dbReference>
<gene>
    <name evidence="5" type="primary">ccs</name>
</gene>
<dbReference type="PRINTS" id="PR00068">
    <property type="entry name" value="CUZNDISMTASE"/>
</dbReference>
<reference evidence="5" key="2">
    <citation type="submission" date="2020-05" db="UniProtKB">
        <authorList>
            <consortium name="Ensembl"/>
        </authorList>
    </citation>
    <scope>IDENTIFICATION</scope>
</reference>
<dbReference type="InterPro" id="IPR036163">
    <property type="entry name" value="HMA_dom_sf"/>
</dbReference>
<dbReference type="CDD" id="cd00371">
    <property type="entry name" value="HMA"/>
    <property type="match status" value="1"/>
</dbReference>
<accession>A0A6I8SCW4</accession>
<dbReference type="SUPFAM" id="SSF49329">
    <property type="entry name" value="Cu,Zn superoxide dismutase-like"/>
    <property type="match status" value="1"/>
</dbReference>
<comment type="similarity">
    <text evidence="2">In the C-terminal section; belongs to the Cu-Zn superoxide dismutase family.</text>
</comment>
<comment type="cofactor">
    <cofactor evidence="1">
        <name>Cu(2+)</name>
        <dbReference type="ChEBI" id="CHEBI:29036"/>
    </cofactor>
</comment>
<protein>
    <recommendedName>
        <fullName evidence="3">Superoxide dismutase copper chaperone</fullName>
    </recommendedName>
</protein>
<dbReference type="InterPro" id="IPR024134">
    <property type="entry name" value="SOD_Cu/Zn_/chaperone"/>
</dbReference>
<dbReference type="InterPro" id="IPR006121">
    <property type="entry name" value="HMA_dom"/>
</dbReference>
<dbReference type="Pfam" id="PF00403">
    <property type="entry name" value="HMA"/>
    <property type="match status" value="1"/>
</dbReference>
<evidence type="ECO:0000256" key="2">
    <source>
        <dbReference type="ARBA" id="ARBA00025798"/>
    </source>
</evidence>
<dbReference type="Ensembl" id="ENSXETT00000095318">
    <property type="protein sequence ID" value="ENSXETP00000091114"/>
    <property type="gene ID" value="ENSXETG00000011424"/>
</dbReference>
<dbReference type="SUPFAM" id="SSF55008">
    <property type="entry name" value="HMA, heavy metal-associated domain"/>
    <property type="match status" value="1"/>
</dbReference>
<dbReference type="GeneTree" id="ENSGT00940000159785"/>
<organism evidence="5">
    <name type="scientific">Xenopus tropicalis</name>
    <name type="common">Western clawed frog</name>
    <name type="synonym">Silurana tropicalis</name>
    <dbReference type="NCBI Taxonomy" id="8364"/>
    <lineage>
        <taxon>Eukaryota</taxon>
        <taxon>Metazoa</taxon>
        <taxon>Chordata</taxon>
        <taxon>Craniata</taxon>
        <taxon>Vertebrata</taxon>
        <taxon>Euteleostomi</taxon>
        <taxon>Amphibia</taxon>
        <taxon>Batrachia</taxon>
        <taxon>Anura</taxon>
        <taxon>Pipoidea</taxon>
        <taxon>Pipidae</taxon>
        <taxon>Xenopodinae</taxon>
        <taxon>Xenopus</taxon>
        <taxon>Silurana</taxon>
    </lineage>
</organism>
<dbReference type="Bgee" id="ENSXETG00000011424">
    <property type="expression patterns" value="Expressed in testis and 12 other cell types or tissues"/>
</dbReference>
<dbReference type="PANTHER" id="PTHR10003">
    <property type="entry name" value="SUPEROXIDE DISMUTASE CU-ZN -RELATED"/>
    <property type="match status" value="1"/>
</dbReference>
<dbReference type="InterPro" id="IPR036423">
    <property type="entry name" value="SOD-like_Cu/Zn_dom_sf"/>
</dbReference>
<evidence type="ECO:0000256" key="1">
    <source>
        <dbReference type="ARBA" id="ARBA00001973"/>
    </source>
</evidence>
<name>A0A6I8SCW4_XENTR</name>
<dbReference type="GO" id="GO:0005507">
    <property type="term" value="F:copper ion binding"/>
    <property type="evidence" value="ECO:0007669"/>
    <property type="project" value="InterPro"/>
</dbReference>
<dbReference type="Pfam" id="PF00080">
    <property type="entry name" value="Sod_Cu"/>
    <property type="match status" value="1"/>
</dbReference>
<dbReference type="Xenbase" id="XB-GENE-958610">
    <property type="gene designation" value="ccs"/>
</dbReference>
<dbReference type="InterPro" id="IPR001424">
    <property type="entry name" value="SOD_Cu_Zn_dom"/>
</dbReference>
<sequence length="266" mass="28829">MSGLGLLQLHGSRRNNTLSESSSNFAVQITCESCVRALKKALQDVKGVKEFSINMESKSVLVETTLLAEEVHKLLETTGRKAVLMGMGTVQSSKYPAVEPASGVGYSTESCNWGGIGLSLHKDECFSCFHFLYSCGEHYNPHRNSHGGPGEDDRHVGDLGNIFAADNGRASFRLMDERLKVYDIIGRSLVVDEGEDDLGHGCHPLSKITGNSGRRLASGIIARSAGLFENDKQLCTCDGITIWEERNYPIAGPGRSTQLQSPPANL</sequence>
<evidence type="ECO:0000259" key="4">
    <source>
        <dbReference type="PROSITE" id="PS50846"/>
    </source>
</evidence>
<dbReference type="Gene3D" id="2.60.40.200">
    <property type="entry name" value="Superoxide dismutase, copper/zinc binding domain"/>
    <property type="match status" value="1"/>
</dbReference>
<feature type="domain" description="HMA" evidence="4">
    <location>
        <begin position="20"/>
        <end position="83"/>
    </location>
</feature>
<evidence type="ECO:0000256" key="3">
    <source>
        <dbReference type="ARBA" id="ARBA00032899"/>
    </source>
</evidence>
<dbReference type="PROSITE" id="PS50846">
    <property type="entry name" value="HMA_2"/>
    <property type="match status" value="1"/>
</dbReference>
<reference evidence="5" key="1">
    <citation type="journal article" date="2010" name="Science">
        <title>The genome of the Western clawed frog Xenopus tropicalis.</title>
        <authorList>
            <person name="Hellsten U."/>
            <person name="Harland R.M."/>
            <person name="Gilchrist M.J."/>
            <person name="Hendrix D."/>
            <person name="Jurka J."/>
            <person name="Kapitonov V."/>
            <person name="Ovcharenko I."/>
            <person name="Putnam N.H."/>
            <person name="Shu S."/>
            <person name="Taher L."/>
            <person name="Blitz I.L."/>
            <person name="Blumberg B."/>
            <person name="Dichmann D.S."/>
            <person name="Dubchak I."/>
            <person name="Amaya E."/>
            <person name="Detter J.C."/>
            <person name="Fletcher R."/>
            <person name="Gerhard D.S."/>
            <person name="Goodstein D."/>
            <person name="Graves T."/>
            <person name="Grigoriev I.V."/>
            <person name="Grimwood J."/>
            <person name="Kawashima T."/>
            <person name="Lindquist E."/>
            <person name="Lucas S.M."/>
            <person name="Mead P.E."/>
            <person name="Mitros T."/>
            <person name="Ogino H."/>
            <person name="Ohta Y."/>
            <person name="Poliakov A.V."/>
            <person name="Pollet N."/>
            <person name="Robert J."/>
            <person name="Salamov A."/>
            <person name="Sater A.K."/>
            <person name="Schmutz J."/>
            <person name="Terry A."/>
            <person name="Vize P.D."/>
            <person name="Warren W.C."/>
            <person name="Wells D."/>
            <person name="Wills A."/>
            <person name="Wilson R.K."/>
            <person name="Zimmerman L.B."/>
            <person name="Zorn A.M."/>
            <person name="Grainger R."/>
            <person name="Grammer T."/>
            <person name="Khokha M.K."/>
            <person name="Richardson P.M."/>
            <person name="Rokhsar D.S."/>
        </authorList>
    </citation>
    <scope>NUCLEOTIDE SEQUENCE [LARGE SCALE GENOMIC DNA]</scope>
    <source>
        <strain evidence="5">Nigerian</strain>
    </source>
</reference>
<evidence type="ECO:0000313" key="5">
    <source>
        <dbReference type="Ensembl" id="ENSXETP00000091114"/>
    </source>
</evidence>
<dbReference type="Gene3D" id="3.30.70.100">
    <property type="match status" value="1"/>
</dbReference>